<accession>A0ABV0KR05</accession>
<proteinExistence type="predicted"/>
<dbReference type="SUPFAM" id="SSF141571">
    <property type="entry name" value="Pentapeptide repeat-like"/>
    <property type="match status" value="1"/>
</dbReference>
<dbReference type="EMBL" id="JAMPLM010000034">
    <property type="protein sequence ID" value="MEP1061441.1"/>
    <property type="molecule type" value="Genomic_DNA"/>
</dbReference>
<name>A0ABV0KR05_9CYAN</name>
<protein>
    <submittedName>
        <fullName evidence="1">Pentapeptide repeat-containing protein</fullName>
    </submittedName>
</protein>
<sequence>MEVLTALIRNKSPLPKNWKKDSKQQLAGVATDVQTAWTIIGRREVRHEREGEMLSLQKPNLSGATLLLANLEGAKLFDAKLEGAVLEGADLEGARFRGARLLGTKGMKTKQIKEADNWQGARYSPAFRQQLGLPPEKP</sequence>
<organism evidence="1 2">
    <name type="scientific">Stenomitos frigidus AS-A4</name>
    <dbReference type="NCBI Taxonomy" id="2933935"/>
    <lineage>
        <taxon>Bacteria</taxon>
        <taxon>Bacillati</taxon>
        <taxon>Cyanobacteriota</taxon>
        <taxon>Cyanophyceae</taxon>
        <taxon>Leptolyngbyales</taxon>
        <taxon>Leptolyngbyaceae</taxon>
        <taxon>Stenomitos</taxon>
    </lineage>
</organism>
<reference evidence="1 2" key="1">
    <citation type="submission" date="2022-04" db="EMBL/GenBank/DDBJ databases">
        <title>Positive selection, recombination, and allopatry shape intraspecific diversity of widespread and dominant cyanobacteria.</title>
        <authorList>
            <person name="Wei J."/>
            <person name="Shu W."/>
            <person name="Hu C."/>
        </authorList>
    </citation>
    <scope>NUCLEOTIDE SEQUENCE [LARGE SCALE GENOMIC DNA]</scope>
    <source>
        <strain evidence="1 2">AS-A4</strain>
    </source>
</reference>
<evidence type="ECO:0000313" key="1">
    <source>
        <dbReference type="EMBL" id="MEP1061441.1"/>
    </source>
</evidence>
<keyword evidence="2" id="KW-1185">Reference proteome</keyword>
<evidence type="ECO:0000313" key="2">
    <source>
        <dbReference type="Proteomes" id="UP001476950"/>
    </source>
</evidence>
<dbReference type="InterPro" id="IPR001646">
    <property type="entry name" value="5peptide_repeat"/>
</dbReference>
<dbReference type="Pfam" id="PF00805">
    <property type="entry name" value="Pentapeptide"/>
    <property type="match status" value="1"/>
</dbReference>
<comment type="caution">
    <text evidence="1">The sequence shown here is derived from an EMBL/GenBank/DDBJ whole genome shotgun (WGS) entry which is preliminary data.</text>
</comment>
<gene>
    <name evidence="1" type="ORF">NDI38_23715</name>
</gene>
<dbReference type="RefSeq" id="WP_190449226.1">
    <property type="nucleotide sequence ID" value="NZ_JAMPLM010000034.1"/>
</dbReference>
<dbReference type="Gene3D" id="2.160.20.80">
    <property type="entry name" value="E3 ubiquitin-protein ligase SopA"/>
    <property type="match status" value="1"/>
</dbReference>
<dbReference type="Proteomes" id="UP001476950">
    <property type="component" value="Unassembled WGS sequence"/>
</dbReference>